<name>A0ABR6VSG6_9BACT</name>
<evidence type="ECO:0000256" key="4">
    <source>
        <dbReference type="ARBA" id="ARBA00022692"/>
    </source>
</evidence>
<accession>A0ABR6VSG6</accession>
<evidence type="ECO:0000256" key="3">
    <source>
        <dbReference type="ARBA" id="ARBA00022452"/>
    </source>
</evidence>
<dbReference type="Pfam" id="PF07715">
    <property type="entry name" value="Plug"/>
    <property type="match status" value="1"/>
</dbReference>
<dbReference type="InterPro" id="IPR012910">
    <property type="entry name" value="Plug_dom"/>
</dbReference>
<evidence type="ECO:0000259" key="8">
    <source>
        <dbReference type="Pfam" id="PF07715"/>
    </source>
</evidence>
<evidence type="ECO:0000256" key="2">
    <source>
        <dbReference type="ARBA" id="ARBA00022448"/>
    </source>
</evidence>
<organism evidence="10 11">
    <name type="scientific">Rufibacter sediminis</name>
    <dbReference type="NCBI Taxonomy" id="2762756"/>
    <lineage>
        <taxon>Bacteria</taxon>
        <taxon>Pseudomonadati</taxon>
        <taxon>Bacteroidota</taxon>
        <taxon>Cytophagia</taxon>
        <taxon>Cytophagales</taxon>
        <taxon>Hymenobacteraceae</taxon>
        <taxon>Rufibacter</taxon>
    </lineage>
</organism>
<evidence type="ECO:0000259" key="9">
    <source>
        <dbReference type="Pfam" id="PF14905"/>
    </source>
</evidence>
<evidence type="ECO:0000256" key="5">
    <source>
        <dbReference type="ARBA" id="ARBA00023136"/>
    </source>
</evidence>
<keyword evidence="3 7" id="KW-1134">Transmembrane beta strand</keyword>
<evidence type="ECO:0000256" key="6">
    <source>
        <dbReference type="ARBA" id="ARBA00023237"/>
    </source>
</evidence>
<dbReference type="SUPFAM" id="SSF49452">
    <property type="entry name" value="Starch-binding domain-like"/>
    <property type="match status" value="1"/>
</dbReference>
<dbReference type="PANTHER" id="PTHR40980">
    <property type="entry name" value="PLUG DOMAIN-CONTAINING PROTEIN"/>
    <property type="match status" value="1"/>
</dbReference>
<evidence type="ECO:0000256" key="7">
    <source>
        <dbReference type="PROSITE-ProRule" id="PRU01360"/>
    </source>
</evidence>
<keyword evidence="10" id="KW-0675">Receptor</keyword>
<comment type="caution">
    <text evidence="10">The sequence shown here is derived from an EMBL/GenBank/DDBJ whole genome shotgun (WGS) entry which is preliminary data.</text>
</comment>
<evidence type="ECO:0000313" key="11">
    <source>
        <dbReference type="Proteomes" id="UP000659698"/>
    </source>
</evidence>
<evidence type="ECO:0000256" key="1">
    <source>
        <dbReference type="ARBA" id="ARBA00004571"/>
    </source>
</evidence>
<feature type="domain" description="Outer membrane protein beta-barrel" evidence="9">
    <location>
        <begin position="440"/>
        <end position="848"/>
    </location>
</feature>
<dbReference type="PANTHER" id="PTHR40980:SF4">
    <property type="entry name" value="TONB-DEPENDENT RECEPTOR-LIKE BETA-BARREL DOMAIN-CONTAINING PROTEIN"/>
    <property type="match status" value="1"/>
</dbReference>
<proteinExistence type="inferred from homology"/>
<dbReference type="Gene3D" id="2.60.40.1120">
    <property type="entry name" value="Carboxypeptidase-like, regulatory domain"/>
    <property type="match status" value="1"/>
</dbReference>
<dbReference type="Gene3D" id="2.170.130.10">
    <property type="entry name" value="TonB-dependent receptor, plug domain"/>
    <property type="match status" value="1"/>
</dbReference>
<dbReference type="PROSITE" id="PS52016">
    <property type="entry name" value="TONB_DEPENDENT_REC_3"/>
    <property type="match status" value="1"/>
</dbReference>
<dbReference type="SUPFAM" id="SSF56935">
    <property type="entry name" value="Porins"/>
    <property type="match status" value="1"/>
</dbReference>
<dbReference type="InterPro" id="IPR037066">
    <property type="entry name" value="Plug_dom_sf"/>
</dbReference>
<evidence type="ECO:0000313" key="10">
    <source>
        <dbReference type="EMBL" id="MBC3540102.1"/>
    </source>
</evidence>
<dbReference type="InterPro" id="IPR039426">
    <property type="entry name" value="TonB-dep_rcpt-like"/>
</dbReference>
<protein>
    <submittedName>
        <fullName evidence="10">TonB-dependent receptor</fullName>
    </submittedName>
</protein>
<keyword evidence="2 7" id="KW-0813">Transport</keyword>
<keyword evidence="11" id="KW-1185">Reference proteome</keyword>
<dbReference type="EMBL" id="JACOAF010000023">
    <property type="protein sequence ID" value="MBC3540102.1"/>
    <property type="molecule type" value="Genomic_DNA"/>
</dbReference>
<dbReference type="InterPro" id="IPR013784">
    <property type="entry name" value="Carb-bd-like_fold"/>
</dbReference>
<keyword evidence="5 7" id="KW-0472">Membrane</keyword>
<keyword evidence="6 7" id="KW-0998">Cell outer membrane</keyword>
<dbReference type="Pfam" id="PF13620">
    <property type="entry name" value="CarboxypepD_reg"/>
    <property type="match status" value="1"/>
</dbReference>
<keyword evidence="4 7" id="KW-0812">Transmembrane</keyword>
<reference evidence="10 11" key="1">
    <citation type="journal article" date="2019" name="Int. J. Syst. Evol. Microbiol.">
        <title>Rufibacter sediminis sp. nov., isolated from freshwater lake sediment.</title>
        <authorList>
            <person name="Qu J.H."/>
            <person name="Zhang L.J."/>
            <person name="Fu Y.H."/>
            <person name="Li H.F."/>
        </authorList>
    </citation>
    <scope>NUCLEOTIDE SEQUENCE [LARGE SCALE GENOMIC DNA]</scope>
    <source>
        <strain evidence="10 11">H-1</strain>
    </source>
</reference>
<comment type="subcellular location">
    <subcellularLocation>
        <location evidence="1 7">Cell outer membrane</location>
        <topology evidence="1 7">Multi-pass membrane protein</topology>
    </subcellularLocation>
</comment>
<comment type="similarity">
    <text evidence="7">Belongs to the TonB-dependent receptor family.</text>
</comment>
<dbReference type="InterPro" id="IPR041700">
    <property type="entry name" value="OMP_b-brl_3"/>
</dbReference>
<feature type="domain" description="TonB-dependent receptor plug" evidence="8">
    <location>
        <begin position="203"/>
        <end position="280"/>
    </location>
</feature>
<dbReference type="Proteomes" id="UP000659698">
    <property type="component" value="Unassembled WGS sequence"/>
</dbReference>
<dbReference type="Gene3D" id="2.40.170.20">
    <property type="entry name" value="TonB-dependent receptor, beta-barrel domain"/>
    <property type="match status" value="1"/>
</dbReference>
<dbReference type="InterPro" id="IPR036942">
    <property type="entry name" value="Beta-barrel_TonB_sf"/>
</dbReference>
<sequence>MSKKLRGPEENKRGKMRHLRLRTFHFGLYRSLPVFYMAGIKQFSLSRLTGVFLLSATTFLPGVPARAAAPVSGLFWQTSGISVSGTVVDAASKAPVDFATVALQDKSGKLITGVPCDANGKFTFPAVAPGAYDLAISFIGYKTKLHSITVLAGTAPLQLGQIPLDSDSKALEEVVVTGEKDLIQQTDDGMVYNAENDITNIGGTAADVLKKVPSLAVDMDGNVEMRGSTKIKILINGKPSTMLADNLAEALQQIPADMIKSVEVITSPSAKYEAEGTAGVINIITKQSNIEGMTGQVTATAGNRSNNLNTNLNLRKKKLGLRASVGGNFNDRIGDSESDQVYFREENFIQTPTKLIQQSSTFENNGRSMFTQLGGNYDFNENNNLSASVRLNRSRNLSDRNLSTAQFTPSGEEQTANYRFRDINNRNRNQGFETNLHFTRRFQKKGQELDLIAIFNRNGSDSDYQLTEENKTAAITRLEQSDNHGTNREFTFQADYSHPMEELGNLEAGVRAVLRNSGSDYDFRYSRSTEAPLLVDPARSNLFTYHQDVYSGYLSYTYRWQKTYTLRVGGRYEYTAVSGDFTTNNVETSLEKPFQNFMPNVMLMKRFSNDQRLRLSYSTRIQRPGMNQLNPYRNESNQLNIRYGNPNLDAEITHNTEVQYSWLLKTTSFNASMYWRQTNNDINQYQFPIRENNDTLNTTFANLGQNATYGTSLSATTRFKQKGQVGLNLNLFYNDLTSFIGRTMITRAGFMYNLSGNASYKFSNDVSVQTAGSFNSPRLSLQSRSTYNYSYSLGLRKEFWKRKGGVSLNVENFLFSNNSIRTTVNNTNSNNYNRNNNYNRIVRVSFNFRFGKMEFKRDKALEKLTGEGGKKNG</sequence>
<gene>
    <name evidence="10" type="ORF">H7U12_10435</name>
</gene>
<dbReference type="Pfam" id="PF14905">
    <property type="entry name" value="OMP_b-brl_3"/>
    <property type="match status" value="1"/>
</dbReference>